<feature type="binding site" evidence="6">
    <location>
        <position position="47"/>
    </location>
    <ligand>
        <name>ATP</name>
        <dbReference type="ChEBI" id="CHEBI:30616"/>
    </ligand>
</feature>
<dbReference type="EMBL" id="BPUX01000022">
    <property type="protein sequence ID" value="GJH43075.1"/>
    <property type="molecule type" value="Genomic_DNA"/>
</dbReference>
<dbReference type="InterPro" id="IPR050339">
    <property type="entry name" value="CC_SR_Kinase"/>
</dbReference>
<dbReference type="PROSITE" id="PS00108">
    <property type="entry name" value="PROTEIN_KINASE_ST"/>
    <property type="match status" value="1"/>
</dbReference>
<evidence type="ECO:0000256" key="6">
    <source>
        <dbReference type="PROSITE-ProRule" id="PRU10141"/>
    </source>
</evidence>
<dbReference type="RefSeq" id="WP_226690732.1">
    <property type="nucleotide sequence ID" value="NZ_BPUX01000022.1"/>
</dbReference>
<dbReference type="PANTHER" id="PTHR11042">
    <property type="entry name" value="EUKARYOTIC TRANSLATION INITIATION FACTOR 2-ALPHA KINASE EIF2-ALPHA KINASE -RELATED"/>
    <property type="match status" value="1"/>
</dbReference>
<dbReference type="SUPFAM" id="SSF56112">
    <property type="entry name" value="Protein kinase-like (PK-like)"/>
    <property type="match status" value="1"/>
</dbReference>
<organism evidence="8 9">
    <name type="scientific">Pasteurella canis</name>
    <dbReference type="NCBI Taxonomy" id="753"/>
    <lineage>
        <taxon>Bacteria</taxon>
        <taxon>Pseudomonadati</taxon>
        <taxon>Pseudomonadota</taxon>
        <taxon>Gammaproteobacteria</taxon>
        <taxon>Pasteurellales</taxon>
        <taxon>Pasteurellaceae</taxon>
        <taxon>Pasteurella</taxon>
    </lineage>
</organism>
<keyword evidence="1" id="KW-0808">Transferase</keyword>
<accession>A0ABQ4VIC9</accession>
<dbReference type="Gene3D" id="1.10.510.10">
    <property type="entry name" value="Transferase(Phosphotransferase) domain 1"/>
    <property type="match status" value="1"/>
</dbReference>
<name>A0ABQ4VIC9_9PAST</name>
<evidence type="ECO:0000313" key="9">
    <source>
        <dbReference type="Proteomes" id="UP001052140"/>
    </source>
</evidence>
<sequence>MCKLVDYLKSNEIDTNVGKFKFDRQLGEGGNSYVYLFRKGQKKFVIKFLKFNSDNNKIKRFKDEYFALAQLSFHKRIIEQYHLDKVNIIDESYYIIISKYYDMNLSSFKKRILDLLSDEEQSRLRELIFYQLLEGLKYIHSNNVIHRDIKPENIFINYNENERKIDLVIGDFGIAHFNESFYAKESHTNSNERLGNRDFSAPEQSTKGGKVSYFSDIFSFGQIMFWLKYGRTFAGIDELSSTDILDSIINICLRRNPIDRFKDVESIENYIKHHEEKKYCREKFLYEFDRVIRKNSPEIEKVSLMENNINICNLINDLNDINKNDFLWHMDLHEGDNLLSSIEKSPFTENMYIIRTGNARVEINIRDIILFRDRDNLFNNLVIIRTNASDFFTYYDKFNIQKERNIYPEHLFDRASFIGGKCIDPKETQNGYYEDASGISTNLRDIDDFIELERCIKPYLYIIAPKETSLNDWSRDGKSEEFLSKIMSSENILDNVINFIKHIQQSSYFYKKYRMQFI</sequence>
<evidence type="ECO:0000256" key="2">
    <source>
        <dbReference type="ARBA" id="ARBA00022741"/>
    </source>
</evidence>
<dbReference type="PROSITE" id="PS50011">
    <property type="entry name" value="PROTEIN_KINASE_DOM"/>
    <property type="match status" value="1"/>
</dbReference>
<proteinExistence type="inferred from homology"/>
<reference evidence="8" key="1">
    <citation type="submission" date="2024-05" db="EMBL/GenBank/DDBJ databases">
        <title>Determining zoonotic pasteurella genome.</title>
        <authorList>
            <person name="Maeda T."/>
            <person name="Takahashi T."/>
            <person name="Yoshida H."/>
        </authorList>
    </citation>
    <scope>NUCLEOTIDE SEQUENCE</scope>
    <source>
        <strain evidence="8">PA42</strain>
    </source>
</reference>
<comment type="similarity">
    <text evidence="5">Belongs to the protein kinase superfamily. Ser/Thr protein kinase family. GCN2 subfamily.</text>
</comment>
<evidence type="ECO:0000256" key="3">
    <source>
        <dbReference type="ARBA" id="ARBA00022777"/>
    </source>
</evidence>
<feature type="domain" description="Protein kinase" evidence="7">
    <location>
        <begin position="20"/>
        <end position="292"/>
    </location>
</feature>
<gene>
    <name evidence="8" type="ORF">PA42_12490</name>
</gene>
<evidence type="ECO:0000259" key="7">
    <source>
        <dbReference type="PROSITE" id="PS50011"/>
    </source>
</evidence>
<evidence type="ECO:0000256" key="1">
    <source>
        <dbReference type="ARBA" id="ARBA00022679"/>
    </source>
</evidence>
<dbReference type="Pfam" id="PF00069">
    <property type="entry name" value="Pkinase"/>
    <property type="match status" value="1"/>
</dbReference>
<dbReference type="InterPro" id="IPR017441">
    <property type="entry name" value="Protein_kinase_ATP_BS"/>
</dbReference>
<dbReference type="Proteomes" id="UP001052140">
    <property type="component" value="Unassembled WGS sequence"/>
</dbReference>
<comment type="caution">
    <text evidence="8">The sequence shown here is derived from an EMBL/GenBank/DDBJ whole genome shotgun (WGS) entry which is preliminary data.</text>
</comment>
<dbReference type="InterPro" id="IPR000719">
    <property type="entry name" value="Prot_kinase_dom"/>
</dbReference>
<evidence type="ECO:0000256" key="5">
    <source>
        <dbReference type="ARBA" id="ARBA00037982"/>
    </source>
</evidence>
<keyword evidence="2 6" id="KW-0547">Nucleotide-binding</keyword>
<evidence type="ECO:0000313" key="8">
    <source>
        <dbReference type="EMBL" id="GJH43075.1"/>
    </source>
</evidence>
<keyword evidence="4 6" id="KW-0067">ATP-binding</keyword>
<dbReference type="SMART" id="SM00220">
    <property type="entry name" value="S_TKc"/>
    <property type="match status" value="1"/>
</dbReference>
<dbReference type="InterPro" id="IPR008271">
    <property type="entry name" value="Ser/Thr_kinase_AS"/>
</dbReference>
<dbReference type="PROSITE" id="PS00107">
    <property type="entry name" value="PROTEIN_KINASE_ATP"/>
    <property type="match status" value="1"/>
</dbReference>
<protein>
    <recommendedName>
        <fullName evidence="7">Protein kinase domain-containing protein</fullName>
    </recommendedName>
</protein>
<dbReference type="InterPro" id="IPR011009">
    <property type="entry name" value="Kinase-like_dom_sf"/>
</dbReference>
<keyword evidence="9" id="KW-1185">Reference proteome</keyword>
<keyword evidence="3" id="KW-0418">Kinase</keyword>
<evidence type="ECO:0000256" key="4">
    <source>
        <dbReference type="ARBA" id="ARBA00022840"/>
    </source>
</evidence>